<proteinExistence type="predicted"/>
<dbReference type="InterPro" id="IPR050483">
    <property type="entry name" value="CoA-transferase_III_domain"/>
</dbReference>
<dbReference type="InterPro" id="IPR044855">
    <property type="entry name" value="CoA-Trfase_III_dom3_sf"/>
</dbReference>
<organism evidence="2">
    <name type="scientific">hydrothermal vent metagenome</name>
    <dbReference type="NCBI Taxonomy" id="652676"/>
    <lineage>
        <taxon>unclassified sequences</taxon>
        <taxon>metagenomes</taxon>
        <taxon>ecological metagenomes</taxon>
    </lineage>
</organism>
<accession>A0A161KE48</accession>
<name>A0A161KE48_9ZZZZ</name>
<dbReference type="SUPFAM" id="SSF89796">
    <property type="entry name" value="CoA-transferase family III (CaiB/BaiF)"/>
    <property type="match status" value="1"/>
</dbReference>
<dbReference type="Pfam" id="PF02515">
    <property type="entry name" value="CoA_transf_3"/>
    <property type="match status" value="1"/>
</dbReference>
<keyword evidence="1" id="KW-0808">Transferase</keyword>
<dbReference type="PANTHER" id="PTHR48207">
    <property type="entry name" value="SUCCINATE--HYDROXYMETHYLGLUTARATE COA-TRANSFERASE"/>
    <property type="match status" value="1"/>
</dbReference>
<dbReference type="InterPro" id="IPR023606">
    <property type="entry name" value="CoA-Trfase_III_dom_1_sf"/>
</dbReference>
<protein>
    <submittedName>
        <fullName evidence="2">L-carnitine dehydratase/bile acid-inducible protein F</fullName>
    </submittedName>
</protein>
<gene>
    <name evidence="2" type="ORF">MGWOODY_XGa1198</name>
</gene>
<sequence>MGSVLEGIRILDFGRYIAGPFCGMLLADMGAEVIRIEKIDGSEDRYTIPVGQGADGETSVGAMFLQMNRNKLGLTLNPMKPEGREIVRKLVATADVVIANLPAPTLKTMGLDYESLRAIKSDIILTAVSTFGSIGPYSDRVGFDGVAAAMCGMMHLTGNPNEPMKAYTPWVDYGTASGAAFGTLAALIHRDKTGEGQIVEGTLLGTALAFNNASLVEQAMIQPDRIGTGNRGQIAAPSDAFRCKDDKWIIVQVIGQPLFERWARLMGEEEQWLCDSRFKDDISRGDNGAVISERMQRWCAELSREEAITTLEGARIPVGHIYRPSETLQDPHVRGGGFFKEIQYPGAAALAPISQTHVRLSRTPGEIRSRPPTLGEHTGQILAELGYDEVAVAELKAARVV</sequence>
<dbReference type="InterPro" id="IPR003673">
    <property type="entry name" value="CoA-Trfase_fam_III"/>
</dbReference>
<evidence type="ECO:0000313" key="2">
    <source>
        <dbReference type="EMBL" id="CUS52011.1"/>
    </source>
</evidence>
<dbReference type="Gene3D" id="3.30.1540.10">
    <property type="entry name" value="formyl-coa transferase, domain 3"/>
    <property type="match status" value="1"/>
</dbReference>
<dbReference type="PANTHER" id="PTHR48207:SF3">
    <property type="entry name" value="SUCCINATE--HYDROXYMETHYLGLUTARATE COA-TRANSFERASE"/>
    <property type="match status" value="1"/>
</dbReference>
<dbReference type="AlphaFoldDB" id="A0A161KE48"/>
<dbReference type="Gene3D" id="3.40.50.10540">
    <property type="entry name" value="Crotonobetainyl-coa:carnitine coa-transferase, domain 1"/>
    <property type="match status" value="1"/>
</dbReference>
<reference evidence="2" key="1">
    <citation type="submission" date="2015-10" db="EMBL/GenBank/DDBJ databases">
        <authorList>
            <person name="Gilbert D.G."/>
        </authorList>
    </citation>
    <scope>NUCLEOTIDE SEQUENCE</scope>
</reference>
<dbReference type="EMBL" id="CZRL01000074">
    <property type="protein sequence ID" value="CUS52011.1"/>
    <property type="molecule type" value="Genomic_DNA"/>
</dbReference>
<dbReference type="GO" id="GO:0008410">
    <property type="term" value="F:CoA-transferase activity"/>
    <property type="evidence" value="ECO:0007669"/>
    <property type="project" value="TreeGrafter"/>
</dbReference>
<evidence type="ECO:0000256" key="1">
    <source>
        <dbReference type="ARBA" id="ARBA00022679"/>
    </source>
</evidence>